<dbReference type="AlphaFoldDB" id="A0A8C9G0T2"/>
<name>A0A8C9G0T2_PAVCR</name>
<keyword evidence="2" id="KW-1185">Reference proteome</keyword>
<sequence>VKLLPPQVPALISVEFLKNCMASGVILVHAWPSVAEPLLGSVLPCSKQTFRTEQCSAELKYYQLEAKRTTFMSPDMGSASLDSVVLVDVYTHTFLKQNINKQVKPWCKPNTRATLCELDSLVLDLVIK</sequence>
<organism evidence="1 2">
    <name type="scientific">Pavo cristatus</name>
    <name type="common">Indian peafowl</name>
    <name type="synonym">Blue peafowl</name>
    <dbReference type="NCBI Taxonomy" id="9049"/>
    <lineage>
        <taxon>Eukaryota</taxon>
        <taxon>Metazoa</taxon>
        <taxon>Chordata</taxon>
        <taxon>Craniata</taxon>
        <taxon>Vertebrata</taxon>
        <taxon>Euteleostomi</taxon>
        <taxon>Archelosauria</taxon>
        <taxon>Archosauria</taxon>
        <taxon>Dinosauria</taxon>
        <taxon>Saurischia</taxon>
        <taxon>Theropoda</taxon>
        <taxon>Coelurosauria</taxon>
        <taxon>Aves</taxon>
        <taxon>Neognathae</taxon>
        <taxon>Galloanserae</taxon>
        <taxon>Galliformes</taxon>
        <taxon>Phasianidae</taxon>
        <taxon>Phasianinae</taxon>
        <taxon>Pavo</taxon>
    </lineage>
</organism>
<evidence type="ECO:0000313" key="2">
    <source>
        <dbReference type="Proteomes" id="UP000694428"/>
    </source>
</evidence>
<proteinExistence type="predicted"/>
<dbReference type="Proteomes" id="UP000694428">
    <property type="component" value="Unplaced"/>
</dbReference>
<protein>
    <submittedName>
        <fullName evidence="1">Uncharacterized protein</fullName>
    </submittedName>
</protein>
<dbReference type="Ensembl" id="ENSPSTT00000022853.1">
    <property type="protein sequence ID" value="ENSPSTP00000021767.1"/>
    <property type="gene ID" value="ENSPSTG00000015917.1"/>
</dbReference>
<evidence type="ECO:0000313" key="1">
    <source>
        <dbReference type="Ensembl" id="ENSPSTP00000021767.1"/>
    </source>
</evidence>
<reference evidence="1" key="2">
    <citation type="submission" date="2025-09" db="UniProtKB">
        <authorList>
            <consortium name="Ensembl"/>
        </authorList>
    </citation>
    <scope>IDENTIFICATION</scope>
</reference>
<reference evidence="1" key="1">
    <citation type="submission" date="2025-08" db="UniProtKB">
        <authorList>
            <consortium name="Ensembl"/>
        </authorList>
    </citation>
    <scope>IDENTIFICATION</scope>
</reference>
<accession>A0A8C9G0T2</accession>